<dbReference type="InterPro" id="IPR058007">
    <property type="entry name" value="Gp5.9"/>
</dbReference>
<evidence type="ECO:0000313" key="1">
    <source>
        <dbReference type="EMBL" id="DAF94597.1"/>
    </source>
</evidence>
<accession>A0A8S5UJD5</accession>
<dbReference type="Pfam" id="PF25708">
    <property type="entry name" value="Phage_T7_Gp5_9"/>
    <property type="match status" value="1"/>
</dbReference>
<proteinExistence type="predicted"/>
<organism evidence="1">
    <name type="scientific">Siphoviridae sp. ct3gT1</name>
    <dbReference type="NCBI Taxonomy" id="2825323"/>
    <lineage>
        <taxon>Viruses</taxon>
        <taxon>Duplodnaviria</taxon>
        <taxon>Heunggongvirae</taxon>
        <taxon>Uroviricota</taxon>
        <taxon>Caudoviricetes</taxon>
    </lineage>
</organism>
<sequence length="148" mass="16988">MKINIGDYLIETDERQFVVKINKTVTDKESKNYGQPYVQNLAYCTTLNSALKFIPQQVLRSNNKISIIMDKLKQIEVDIDSLPKPIKIEVEKIVVKKEKVEEDSITISKEEYEQLLGKEKLLDCLEAAGVDNWGGWDDAMEMMNTESL</sequence>
<name>A0A8S5UJD5_9CAUD</name>
<reference evidence="1" key="1">
    <citation type="journal article" date="2021" name="Proc. Natl. Acad. Sci. U.S.A.">
        <title>A Catalog of Tens of Thousands of Viruses from Human Metagenomes Reveals Hidden Associations with Chronic Diseases.</title>
        <authorList>
            <person name="Tisza M.J."/>
            <person name="Buck C.B."/>
        </authorList>
    </citation>
    <scope>NUCLEOTIDE SEQUENCE</scope>
    <source>
        <strain evidence="1">Ct3gT1</strain>
    </source>
</reference>
<dbReference type="EMBL" id="BK016094">
    <property type="protein sequence ID" value="DAF94597.1"/>
    <property type="molecule type" value="Genomic_DNA"/>
</dbReference>
<protein>
    <submittedName>
        <fullName evidence="1">Uncharacterized protein</fullName>
    </submittedName>
</protein>